<evidence type="ECO:0000256" key="1">
    <source>
        <dbReference type="ARBA" id="ARBA00000085"/>
    </source>
</evidence>
<dbReference type="Proteomes" id="UP000279600">
    <property type="component" value="Chromosome"/>
</dbReference>
<feature type="transmembrane region" description="Helical" evidence="6">
    <location>
        <begin position="334"/>
        <end position="355"/>
    </location>
</feature>
<dbReference type="InterPro" id="IPR003594">
    <property type="entry name" value="HATPase_dom"/>
</dbReference>
<dbReference type="SMART" id="SM00448">
    <property type="entry name" value="REC"/>
    <property type="match status" value="1"/>
</dbReference>
<evidence type="ECO:0000256" key="6">
    <source>
        <dbReference type="SAM" id="Phobius"/>
    </source>
</evidence>
<dbReference type="EC" id="2.7.13.3" evidence="2"/>
<keyword evidence="11" id="KW-1185">Reference proteome</keyword>
<dbReference type="SUPFAM" id="SSF47384">
    <property type="entry name" value="Homodimeric domain of signal transducing histidine kinase"/>
    <property type="match status" value="1"/>
</dbReference>
<feature type="modified residue" description="4-aspartylphosphate" evidence="5">
    <location>
        <position position="686"/>
    </location>
</feature>
<evidence type="ECO:0000259" key="9">
    <source>
        <dbReference type="PROSITE" id="PS50110"/>
    </source>
</evidence>
<keyword evidence="4" id="KW-0902">Two-component regulatory system</keyword>
<dbReference type="CDD" id="cd16922">
    <property type="entry name" value="HATPase_EvgS-ArcB-TorS-like"/>
    <property type="match status" value="1"/>
</dbReference>
<organism evidence="10 11">
    <name type="scientific">Nonlabens ponticola</name>
    <dbReference type="NCBI Taxonomy" id="2496866"/>
    <lineage>
        <taxon>Bacteria</taxon>
        <taxon>Pseudomonadati</taxon>
        <taxon>Bacteroidota</taxon>
        <taxon>Flavobacteriia</taxon>
        <taxon>Flavobacteriales</taxon>
        <taxon>Flavobacteriaceae</taxon>
        <taxon>Nonlabens</taxon>
    </lineage>
</organism>
<dbReference type="Gene3D" id="3.30.565.10">
    <property type="entry name" value="Histidine kinase-like ATPase, C-terminal domain"/>
    <property type="match status" value="1"/>
</dbReference>
<dbReference type="SMART" id="SM00388">
    <property type="entry name" value="HisKA"/>
    <property type="match status" value="1"/>
</dbReference>
<keyword evidence="6" id="KW-1133">Transmembrane helix</keyword>
<name>A0A3S9MWJ6_9FLAO</name>
<dbReference type="PRINTS" id="PR00344">
    <property type="entry name" value="BCTRLSENSOR"/>
</dbReference>
<dbReference type="Gene3D" id="1.25.40.10">
    <property type="entry name" value="Tetratricopeptide repeat domain"/>
    <property type="match status" value="1"/>
</dbReference>
<evidence type="ECO:0000313" key="11">
    <source>
        <dbReference type="Proteomes" id="UP000279600"/>
    </source>
</evidence>
<dbReference type="Pfam" id="PF00512">
    <property type="entry name" value="HisKA"/>
    <property type="match status" value="1"/>
</dbReference>
<dbReference type="CDD" id="cd17546">
    <property type="entry name" value="REC_hyHK_CKI1_RcsC-like"/>
    <property type="match status" value="1"/>
</dbReference>
<reference evidence="10 11" key="1">
    <citation type="submission" date="2018-12" db="EMBL/GenBank/DDBJ databases">
        <title>Complete genome of Nonlabens sp. MJ115.</title>
        <authorList>
            <person name="Choi H.S."/>
            <person name="Jung J."/>
        </authorList>
    </citation>
    <scope>NUCLEOTIDE SEQUENCE [LARGE SCALE GENOMIC DNA]</scope>
    <source>
        <strain evidence="10 11">MJ115</strain>
    </source>
</reference>
<keyword evidence="6" id="KW-0812">Transmembrane</keyword>
<evidence type="ECO:0000259" key="8">
    <source>
        <dbReference type="PROSITE" id="PS50109"/>
    </source>
</evidence>
<feature type="domain" description="Response regulatory" evidence="9">
    <location>
        <begin position="637"/>
        <end position="750"/>
    </location>
</feature>
<dbReference type="CDD" id="cd00082">
    <property type="entry name" value="HisKA"/>
    <property type="match status" value="1"/>
</dbReference>
<feature type="domain" description="Histidine kinase" evidence="8">
    <location>
        <begin position="393"/>
        <end position="613"/>
    </location>
</feature>
<dbReference type="EMBL" id="CP034549">
    <property type="protein sequence ID" value="AZQ43507.1"/>
    <property type="molecule type" value="Genomic_DNA"/>
</dbReference>
<accession>A0A3S9MWJ6</accession>
<evidence type="ECO:0000256" key="5">
    <source>
        <dbReference type="PROSITE-ProRule" id="PRU00169"/>
    </source>
</evidence>
<dbReference type="RefSeq" id="WP_126445981.1">
    <property type="nucleotide sequence ID" value="NZ_CP034549.1"/>
</dbReference>
<dbReference type="SMART" id="SM00387">
    <property type="entry name" value="HATPase_c"/>
    <property type="match status" value="1"/>
</dbReference>
<dbReference type="InterPro" id="IPR005467">
    <property type="entry name" value="His_kinase_dom"/>
</dbReference>
<sequence length="764" mass="87314">MHSIIRNLFYCLALIACFGNTYASVNSIKAGVSFVNNVSTQQDTTVSKAELDEMLDQSYYLYTIGKFDESFKNNIKTIKLAKEAGDDLTLHYSYNYLGYDYLVLEDTIKARESLLKSYEYARKSKDPSALANSYTSLASLLTLTDSTFDKGVFYYKNAIKINKKINDTLGLENTYYNYYQALMDKPTEENKEIADGLIEPLRQLLTSPNVSEDFRASTNLILAKRNMTSRNYKVAQLYFENAIAIARRNGFSEILANAYKEYANALQSQEKYQEAYSYLFKHDSLAEINQLFKNDEVSKRLAAKFNFDEMQKEIAQENLAIDEQQATIENRTELNYLLAALITLVIGFLIFTIFVSKRRKQFIKVLERKNDQYLQEKEKTQQLAKVKSDFFSTVSHELRTPLYGVIGLSTILMERNKDKEQSQDLRSLKFSADYLLALVNDVLHINKIDSKTKIENSDDVFNVVDLVKNIVSTFEYLKNQNGNEIKINFSDDLPLLVKGNMTILSQILMNLVGNACKFTEQGTITVDVKTALGIQNSCIRFSISDTGHGIGQEKIDSIFEEFTQGEQKSYNYQGTGLGLSIVKKLLTAVDSRIHVESTLGIGSTFWFDYEFEEVKNHVFENTEVKKVYPVKLLNKLEVLIVEDNKINQMVTKKILEKFDVKCEIAENGEIAVNMTQNKAYDLILMDVNMPIMDGIEATSIIRQYSDVPIVALTAVELEEMRAQILDSGMDDIIVKPYDLKEFQQTIIRYSQEYKERKKNALTAS</sequence>
<dbReference type="KEGG" id="noj:EJ995_04385"/>
<dbReference type="AlphaFoldDB" id="A0A3S9MWJ6"/>
<dbReference type="PANTHER" id="PTHR45339">
    <property type="entry name" value="HYBRID SIGNAL TRANSDUCTION HISTIDINE KINASE J"/>
    <property type="match status" value="1"/>
</dbReference>
<evidence type="ECO:0000256" key="3">
    <source>
        <dbReference type="ARBA" id="ARBA00022553"/>
    </source>
</evidence>
<keyword evidence="3 5" id="KW-0597">Phosphoprotein</keyword>
<dbReference type="OrthoDB" id="4457677at2"/>
<keyword evidence="7" id="KW-0732">Signal</keyword>
<dbReference type="InterPro" id="IPR011990">
    <property type="entry name" value="TPR-like_helical_dom_sf"/>
</dbReference>
<dbReference type="InterPro" id="IPR036097">
    <property type="entry name" value="HisK_dim/P_sf"/>
</dbReference>
<dbReference type="SUPFAM" id="SSF55874">
    <property type="entry name" value="ATPase domain of HSP90 chaperone/DNA topoisomerase II/histidine kinase"/>
    <property type="match status" value="1"/>
</dbReference>
<evidence type="ECO:0000256" key="7">
    <source>
        <dbReference type="SAM" id="SignalP"/>
    </source>
</evidence>
<comment type="catalytic activity">
    <reaction evidence="1">
        <text>ATP + protein L-histidine = ADP + protein N-phospho-L-histidine.</text>
        <dbReference type="EC" id="2.7.13.3"/>
    </reaction>
</comment>
<dbReference type="PROSITE" id="PS50110">
    <property type="entry name" value="RESPONSE_REGULATORY"/>
    <property type="match status" value="1"/>
</dbReference>
<dbReference type="Pfam" id="PF00072">
    <property type="entry name" value="Response_reg"/>
    <property type="match status" value="1"/>
</dbReference>
<dbReference type="Gene3D" id="1.10.287.130">
    <property type="match status" value="1"/>
</dbReference>
<dbReference type="Pfam" id="PF02518">
    <property type="entry name" value="HATPase_c"/>
    <property type="match status" value="1"/>
</dbReference>
<feature type="signal peptide" evidence="7">
    <location>
        <begin position="1"/>
        <end position="23"/>
    </location>
</feature>
<dbReference type="PANTHER" id="PTHR45339:SF1">
    <property type="entry name" value="HYBRID SIGNAL TRANSDUCTION HISTIDINE KINASE J"/>
    <property type="match status" value="1"/>
</dbReference>
<dbReference type="PROSITE" id="PS51257">
    <property type="entry name" value="PROKAR_LIPOPROTEIN"/>
    <property type="match status" value="1"/>
</dbReference>
<dbReference type="InterPro" id="IPR036890">
    <property type="entry name" value="HATPase_C_sf"/>
</dbReference>
<evidence type="ECO:0000313" key="10">
    <source>
        <dbReference type="EMBL" id="AZQ43507.1"/>
    </source>
</evidence>
<protein>
    <recommendedName>
        <fullName evidence="2">histidine kinase</fullName>
        <ecNumber evidence="2">2.7.13.3</ecNumber>
    </recommendedName>
</protein>
<dbReference type="Gene3D" id="3.40.50.2300">
    <property type="match status" value="1"/>
</dbReference>
<evidence type="ECO:0000256" key="4">
    <source>
        <dbReference type="ARBA" id="ARBA00023012"/>
    </source>
</evidence>
<gene>
    <name evidence="10" type="ORF">EJ995_04385</name>
</gene>
<dbReference type="InterPro" id="IPR011006">
    <property type="entry name" value="CheY-like_superfamily"/>
</dbReference>
<dbReference type="SUPFAM" id="SSF52172">
    <property type="entry name" value="CheY-like"/>
    <property type="match status" value="1"/>
</dbReference>
<keyword evidence="6" id="KW-0472">Membrane</keyword>
<feature type="chain" id="PRO_5019140225" description="histidine kinase" evidence="7">
    <location>
        <begin position="24"/>
        <end position="764"/>
    </location>
</feature>
<dbReference type="InterPro" id="IPR003661">
    <property type="entry name" value="HisK_dim/P_dom"/>
</dbReference>
<proteinExistence type="predicted"/>
<dbReference type="InterPro" id="IPR001789">
    <property type="entry name" value="Sig_transdc_resp-reg_receiver"/>
</dbReference>
<dbReference type="PROSITE" id="PS50109">
    <property type="entry name" value="HIS_KIN"/>
    <property type="match status" value="1"/>
</dbReference>
<dbReference type="GO" id="GO:0000155">
    <property type="term" value="F:phosphorelay sensor kinase activity"/>
    <property type="evidence" value="ECO:0007669"/>
    <property type="project" value="InterPro"/>
</dbReference>
<evidence type="ECO:0000256" key="2">
    <source>
        <dbReference type="ARBA" id="ARBA00012438"/>
    </source>
</evidence>
<dbReference type="SUPFAM" id="SSF48452">
    <property type="entry name" value="TPR-like"/>
    <property type="match status" value="2"/>
</dbReference>
<dbReference type="InterPro" id="IPR004358">
    <property type="entry name" value="Sig_transdc_His_kin-like_C"/>
</dbReference>